<dbReference type="Pfam" id="PF00117">
    <property type="entry name" value="GATase"/>
    <property type="match status" value="1"/>
</dbReference>
<keyword evidence="2" id="KW-0315">Glutamine amidotransferase</keyword>
<proteinExistence type="predicted"/>
<evidence type="ECO:0000259" key="1">
    <source>
        <dbReference type="Pfam" id="PF00117"/>
    </source>
</evidence>
<evidence type="ECO:0000313" key="2">
    <source>
        <dbReference type="EMBL" id="MEO3690120.1"/>
    </source>
</evidence>
<comment type="caution">
    <text evidence="2">The sequence shown here is derived from an EMBL/GenBank/DDBJ whole genome shotgun (WGS) entry which is preliminary data.</text>
</comment>
<accession>A0ABV0FWS3</accession>
<protein>
    <submittedName>
        <fullName evidence="2">Glutamine amidotransferase</fullName>
    </submittedName>
</protein>
<dbReference type="EMBL" id="JBDPZD010000001">
    <property type="protein sequence ID" value="MEO3690120.1"/>
    <property type="molecule type" value="Genomic_DNA"/>
</dbReference>
<feature type="domain" description="Glutamine amidotransferase" evidence="1">
    <location>
        <begin position="44"/>
        <end position="180"/>
    </location>
</feature>
<dbReference type="PANTHER" id="PTHR42695:SF5">
    <property type="entry name" value="GLUTAMINE AMIDOTRANSFERASE YLR126C-RELATED"/>
    <property type="match status" value="1"/>
</dbReference>
<dbReference type="CDD" id="cd01741">
    <property type="entry name" value="GATase1_1"/>
    <property type="match status" value="1"/>
</dbReference>
<gene>
    <name evidence="2" type="ORF">ABDJ85_01480</name>
</gene>
<reference evidence="2 3" key="1">
    <citation type="submission" date="2024-05" db="EMBL/GenBank/DDBJ databases">
        <title>Roseateles sp. DJS-2-20 16S ribosomal RNA gene Genome sequencing and assembly.</title>
        <authorList>
            <person name="Woo H."/>
        </authorList>
    </citation>
    <scope>NUCLEOTIDE SEQUENCE [LARGE SCALE GENOMIC DNA]</scope>
    <source>
        <strain evidence="2 3">DJS-2-20</strain>
    </source>
</reference>
<dbReference type="NCBIfam" id="NF005458">
    <property type="entry name" value="PRK07053.1"/>
    <property type="match status" value="1"/>
</dbReference>
<organism evidence="2 3">
    <name type="scientific">Roseateles paludis</name>
    <dbReference type="NCBI Taxonomy" id="3145238"/>
    <lineage>
        <taxon>Bacteria</taxon>
        <taxon>Pseudomonadati</taxon>
        <taxon>Pseudomonadota</taxon>
        <taxon>Betaproteobacteria</taxon>
        <taxon>Burkholderiales</taxon>
        <taxon>Sphaerotilaceae</taxon>
        <taxon>Roseateles</taxon>
    </lineage>
</organism>
<name>A0ABV0FWS3_9BURK</name>
<dbReference type="InterPro" id="IPR029062">
    <property type="entry name" value="Class_I_gatase-like"/>
</dbReference>
<sequence>MKTLLALRHLAFEDLGLIAPWMEARGWRVCYHDVGVDALDGLDLGQVDLLAVLGGPIGAEEDARYPFLAAEVALIRERLATRRPLLGICLGAQLIARALGARVRPMGHKEIGFAPLQLTQAGQASPLSALGAQPVLHWHGDQFELPAGVPSLAHTPLCPHQAFQVEQHTLAWQLHLEVDAARIEQWLIGHAGELAEQGLDTAALRAAARAQAAGLPQALDRVLSAWHAKWP</sequence>
<dbReference type="PROSITE" id="PS51273">
    <property type="entry name" value="GATASE_TYPE_1"/>
    <property type="match status" value="1"/>
</dbReference>
<dbReference type="InterPro" id="IPR017926">
    <property type="entry name" value="GATASE"/>
</dbReference>
<dbReference type="Proteomes" id="UP001495147">
    <property type="component" value="Unassembled WGS sequence"/>
</dbReference>
<dbReference type="Gene3D" id="3.40.50.880">
    <property type="match status" value="1"/>
</dbReference>
<keyword evidence="3" id="KW-1185">Reference proteome</keyword>
<dbReference type="RefSeq" id="WP_347702953.1">
    <property type="nucleotide sequence ID" value="NZ_JBDPZD010000001.1"/>
</dbReference>
<dbReference type="PANTHER" id="PTHR42695">
    <property type="entry name" value="GLUTAMINE AMIDOTRANSFERASE YLR126C-RELATED"/>
    <property type="match status" value="1"/>
</dbReference>
<dbReference type="SUPFAM" id="SSF52317">
    <property type="entry name" value="Class I glutamine amidotransferase-like"/>
    <property type="match status" value="1"/>
</dbReference>
<evidence type="ECO:0000313" key="3">
    <source>
        <dbReference type="Proteomes" id="UP001495147"/>
    </source>
</evidence>
<dbReference type="InterPro" id="IPR044992">
    <property type="entry name" value="ChyE-like"/>
</dbReference>